<keyword evidence="2" id="KW-0812">Transmembrane</keyword>
<reference evidence="3 4" key="1">
    <citation type="submission" date="2019-02" db="EMBL/GenBank/DDBJ databases">
        <title>Deep-cultivation of Planctomycetes and their phenomic and genomic characterization uncovers novel biology.</title>
        <authorList>
            <person name="Wiegand S."/>
            <person name="Jogler M."/>
            <person name="Boedeker C."/>
            <person name="Pinto D."/>
            <person name="Vollmers J."/>
            <person name="Rivas-Marin E."/>
            <person name="Kohn T."/>
            <person name="Peeters S.H."/>
            <person name="Heuer A."/>
            <person name="Rast P."/>
            <person name="Oberbeckmann S."/>
            <person name="Bunk B."/>
            <person name="Jeske O."/>
            <person name="Meyerdierks A."/>
            <person name="Storesund J.E."/>
            <person name="Kallscheuer N."/>
            <person name="Luecker S."/>
            <person name="Lage O.M."/>
            <person name="Pohl T."/>
            <person name="Merkel B.J."/>
            <person name="Hornburger P."/>
            <person name="Mueller R.-W."/>
            <person name="Bruemmer F."/>
            <person name="Labrenz M."/>
            <person name="Spormann A.M."/>
            <person name="Op den Camp H."/>
            <person name="Overmann J."/>
            <person name="Amann R."/>
            <person name="Jetten M.S.M."/>
            <person name="Mascher T."/>
            <person name="Medema M.H."/>
            <person name="Devos D.P."/>
            <person name="Kaster A.-K."/>
            <person name="Ovreas L."/>
            <person name="Rohde M."/>
            <person name="Galperin M.Y."/>
            <person name="Jogler C."/>
        </authorList>
    </citation>
    <scope>NUCLEOTIDE SEQUENCE [LARGE SCALE GENOMIC DNA]</scope>
    <source>
        <strain evidence="3 4">ETA_A1</strain>
    </source>
</reference>
<evidence type="ECO:0000256" key="1">
    <source>
        <dbReference type="SAM" id="MobiDB-lite"/>
    </source>
</evidence>
<evidence type="ECO:0000313" key="4">
    <source>
        <dbReference type="Proteomes" id="UP000319576"/>
    </source>
</evidence>
<keyword evidence="2" id="KW-1133">Transmembrane helix</keyword>
<dbReference type="RefSeq" id="WP_202920822.1">
    <property type="nucleotide sequence ID" value="NZ_CP036273.1"/>
</dbReference>
<feature type="compositionally biased region" description="Basic and acidic residues" evidence="1">
    <location>
        <begin position="97"/>
        <end position="118"/>
    </location>
</feature>
<keyword evidence="4" id="KW-1185">Reference proteome</keyword>
<sequence>MRTLLALVLLSPVALGQDDDPVPVAPPPRLKAAATAKKAPPRVDTTFPVDPKPKPVLKAEPTPVPMPAPKTNPVPEPAPKPVAKADPPAPKSAPVEPKAEPKAEEKTDAKSEATDDKPASTTPPVVKFPEPAFNDYQLPLYALMAVGGVAVLVVLRSYIFPPKA</sequence>
<dbReference type="KEGG" id="uli:ETAA1_22450"/>
<feature type="region of interest" description="Disordered" evidence="1">
    <location>
        <begin position="13"/>
        <end position="129"/>
    </location>
</feature>
<feature type="transmembrane region" description="Helical" evidence="2">
    <location>
        <begin position="138"/>
        <end position="159"/>
    </location>
</feature>
<dbReference type="Proteomes" id="UP000319576">
    <property type="component" value="Chromosome"/>
</dbReference>
<evidence type="ECO:0000313" key="3">
    <source>
        <dbReference type="EMBL" id="QDU20298.1"/>
    </source>
</evidence>
<accession>A0A517XS17</accession>
<gene>
    <name evidence="3" type="ORF">ETAA1_22450</name>
</gene>
<feature type="compositionally biased region" description="Pro residues" evidence="1">
    <location>
        <begin position="62"/>
        <end position="80"/>
    </location>
</feature>
<keyword evidence="2" id="KW-0472">Membrane</keyword>
<proteinExistence type="predicted"/>
<protein>
    <submittedName>
        <fullName evidence="3">Uncharacterized protein</fullName>
    </submittedName>
</protein>
<feature type="compositionally biased region" description="Low complexity" evidence="1">
    <location>
        <begin position="81"/>
        <end position="96"/>
    </location>
</feature>
<dbReference type="EMBL" id="CP036273">
    <property type="protein sequence ID" value="QDU20298.1"/>
    <property type="molecule type" value="Genomic_DNA"/>
</dbReference>
<name>A0A517XS17_9BACT</name>
<evidence type="ECO:0000256" key="2">
    <source>
        <dbReference type="SAM" id="Phobius"/>
    </source>
</evidence>
<dbReference type="AlphaFoldDB" id="A0A517XS17"/>
<organism evidence="3 4">
    <name type="scientific">Urbifossiella limnaea</name>
    <dbReference type="NCBI Taxonomy" id="2528023"/>
    <lineage>
        <taxon>Bacteria</taxon>
        <taxon>Pseudomonadati</taxon>
        <taxon>Planctomycetota</taxon>
        <taxon>Planctomycetia</taxon>
        <taxon>Gemmatales</taxon>
        <taxon>Gemmataceae</taxon>
        <taxon>Urbifossiella</taxon>
    </lineage>
</organism>